<protein>
    <submittedName>
        <fullName evidence="2">Glycosyl transferase 2 family protein</fullName>
    </submittedName>
</protein>
<accession>A0A015Y8H8</accession>
<gene>
    <name evidence="2" type="ORF">M076_4123</name>
</gene>
<dbReference type="Gene3D" id="1.50.10.20">
    <property type="match status" value="1"/>
</dbReference>
<dbReference type="InterPro" id="IPR029044">
    <property type="entry name" value="Nucleotide-diphossugar_trans"/>
</dbReference>
<evidence type="ECO:0000313" key="2">
    <source>
        <dbReference type="EMBL" id="EXZ42725.1"/>
    </source>
</evidence>
<organism evidence="2 3">
    <name type="scientific">Bacteroides fragilis str. 2-F-2 #4</name>
    <dbReference type="NCBI Taxonomy" id="1339280"/>
    <lineage>
        <taxon>Bacteria</taxon>
        <taxon>Pseudomonadati</taxon>
        <taxon>Bacteroidota</taxon>
        <taxon>Bacteroidia</taxon>
        <taxon>Bacteroidales</taxon>
        <taxon>Bacteroidaceae</taxon>
        <taxon>Bacteroides</taxon>
    </lineage>
</organism>
<comment type="caution">
    <text evidence="2">The sequence shown here is derived from an EMBL/GenBank/DDBJ whole genome shotgun (WGS) entry which is preliminary data.</text>
</comment>
<name>A0A015Y8H8_BACFG</name>
<dbReference type="EMBL" id="JGDM01000095">
    <property type="protein sequence ID" value="EXZ42725.1"/>
    <property type="molecule type" value="Genomic_DNA"/>
</dbReference>
<dbReference type="PANTHER" id="PTHR22916">
    <property type="entry name" value="GLYCOSYLTRANSFERASE"/>
    <property type="match status" value="1"/>
</dbReference>
<dbReference type="PATRIC" id="fig|1339280.3.peg.3950"/>
<proteinExistence type="predicted"/>
<dbReference type="AlphaFoldDB" id="A0A015Y8H8"/>
<feature type="domain" description="Glycosyltransferase 2-like" evidence="1">
    <location>
        <begin position="12"/>
        <end position="133"/>
    </location>
</feature>
<dbReference type="InterPro" id="IPR001173">
    <property type="entry name" value="Glyco_trans_2-like"/>
</dbReference>
<evidence type="ECO:0000313" key="3">
    <source>
        <dbReference type="Proteomes" id="UP000022272"/>
    </source>
</evidence>
<reference evidence="2 3" key="1">
    <citation type="submission" date="2014-02" db="EMBL/GenBank/DDBJ databases">
        <authorList>
            <person name="Sears C."/>
            <person name="Carroll K."/>
            <person name="Sack B.R."/>
            <person name="Qadri F."/>
            <person name="Myers L.L."/>
            <person name="Chung G.-T."/>
            <person name="Escheverria P."/>
            <person name="Fraser C.M."/>
            <person name="Sadzewicz L."/>
            <person name="Shefchek K.A."/>
            <person name="Tallon L."/>
            <person name="Das S.P."/>
            <person name="Daugherty S."/>
            <person name="Mongodin E.F."/>
        </authorList>
    </citation>
    <scope>NUCLEOTIDE SEQUENCE [LARGE SCALE GENOMIC DNA]</scope>
    <source>
        <strain evidence="2 3">2-F-2 #4</strain>
    </source>
</reference>
<dbReference type="RefSeq" id="WP_032571451.1">
    <property type="nucleotide sequence ID" value="NZ_JGDM01000095.1"/>
</dbReference>
<dbReference type="GO" id="GO:0016758">
    <property type="term" value="F:hexosyltransferase activity"/>
    <property type="evidence" value="ECO:0007669"/>
    <property type="project" value="UniProtKB-ARBA"/>
</dbReference>
<evidence type="ECO:0000259" key="1">
    <source>
        <dbReference type="Pfam" id="PF00535"/>
    </source>
</evidence>
<keyword evidence="2" id="KW-0808">Transferase</keyword>
<dbReference type="Proteomes" id="UP000022272">
    <property type="component" value="Unassembled WGS sequence"/>
</dbReference>
<dbReference type="Gene3D" id="3.90.550.10">
    <property type="entry name" value="Spore Coat Polysaccharide Biosynthesis Protein SpsA, Chain A"/>
    <property type="match status" value="1"/>
</dbReference>
<dbReference type="SUPFAM" id="SSF53448">
    <property type="entry name" value="Nucleotide-diphospho-sugar transferases"/>
    <property type="match status" value="1"/>
</dbReference>
<dbReference type="SUPFAM" id="SSF158745">
    <property type="entry name" value="LanC-like"/>
    <property type="match status" value="1"/>
</dbReference>
<dbReference type="CDD" id="cd00761">
    <property type="entry name" value="Glyco_tranf_GTA_type"/>
    <property type="match status" value="1"/>
</dbReference>
<dbReference type="PANTHER" id="PTHR22916:SF3">
    <property type="entry name" value="UDP-GLCNAC:BETAGAL BETA-1,3-N-ACETYLGLUCOSAMINYLTRANSFERASE-LIKE PROTEIN 1"/>
    <property type="match status" value="1"/>
</dbReference>
<dbReference type="Pfam" id="PF00535">
    <property type="entry name" value="Glycos_transf_2"/>
    <property type="match status" value="1"/>
</dbReference>
<sequence>MIDDCKLVRITAIVPVYNAERYLHQCLDSLLRQTMPFFEAILINDGSTDNSASILCDYCRLDSRFTLITQNNSGLSMARNVGLEKAAGDYIAFLDSDDWLSPDAFELLLKTAGSCDVDIIVGNVLTVSQKGDNVTCWSFKRNSDIFPINVPISGRRYYLTVEREHSYTVMVYSYLYRKSFLDKHNFRFLSIIHEDELWTPLVLVTAKTVAVSPADFYYYRLRNDSLTSLCDSSCRRDSLLIVVDNLWRFALDLSGGNYLYEVRELLLLKAMFLFYTVCLLPSKETNDKFDKVRQFIPFAMAFNHYSFSANYYMSCILKEMRIFYKSLFSESPYCFLEGQMGNILFLYRFSRYTNKNCYEKYADYLLNGLMEELLSIEYPLEFSNGLLGIGWGVEYLIRHGYAEGNANEILADIDRRVIGEIHISKMTDISVEHGVTGLGYYILARIIDKDENIPIISELREYLIYYIDWLDILLREIKGIYVEALMLIQEFYKAGIYKSKTKSILVQAEYYDKIRF</sequence>